<feature type="region of interest" description="Disordered" evidence="1">
    <location>
        <begin position="1"/>
        <end position="21"/>
    </location>
</feature>
<name>A0ABQ2HYX6_9MICO</name>
<evidence type="ECO:0000256" key="1">
    <source>
        <dbReference type="SAM" id="MobiDB-lite"/>
    </source>
</evidence>
<dbReference type="Proteomes" id="UP000623461">
    <property type="component" value="Unassembled WGS sequence"/>
</dbReference>
<feature type="domain" description="AbiTii" evidence="2">
    <location>
        <begin position="40"/>
        <end position="209"/>
    </location>
</feature>
<sequence length="341" mass="36272">MEAASARSLTSYMDAPGSRMNGPVRDAIHRMTTPLMRAIDALSTPDIRATEALRSLLVVSRRIGNESLTRWVRSELDGYPAQGQVPEYRAASGLPITLTFHGPMGSEASINVTDLELPENLQLGDAKIRQPLAELEALAASQNDPGSEMPMSWVAMYRSAMGERKVPGYEFMTPNYARRLFPRTLLLGVVDRVKTSALDLALELELVDPEVGTPGGPTAQTHPQLGREVTIFLTHIYGAQATVTVGDDATVATGEGAVAVRLETGDLDGLLEAARTYLAPSSLDGLQDALSEDGGQAGERTKSFLSKVRSGGIGLAAGMATNGAYDGLKALLEQVYPGFVG</sequence>
<dbReference type="Pfam" id="PF18864">
    <property type="entry name" value="AbiTii"/>
    <property type="match status" value="1"/>
</dbReference>
<evidence type="ECO:0000313" key="4">
    <source>
        <dbReference type="Proteomes" id="UP000623461"/>
    </source>
</evidence>
<organism evidence="3 4">
    <name type="scientific">Terrabacter tumescens</name>
    <dbReference type="NCBI Taxonomy" id="60443"/>
    <lineage>
        <taxon>Bacteria</taxon>
        <taxon>Bacillati</taxon>
        <taxon>Actinomycetota</taxon>
        <taxon>Actinomycetes</taxon>
        <taxon>Micrococcales</taxon>
        <taxon>Intrasporangiaceae</taxon>
        <taxon>Terrabacter</taxon>
    </lineage>
</organism>
<proteinExistence type="predicted"/>
<gene>
    <name evidence="3" type="ORF">GCM10009721_20010</name>
</gene>
<dbReference type="InterPro" id="IPR041304">
    <property type="entry name" value="AbiTii"/>
</dbReference>
<dbReference type="EMBL" id="BMNZ01000003">
    <property type="protein sequence ID" value="GGM93889.1"/>
    <property type="molecule type" value="Genomic_DNA"/>
</dbReference>
<protein>
    <recommendedName>
        <fullName evidence="2">AbiTii domain-containing protein</fullName>
    </recommendedName>
</protein>
<evidence type="ECO:0000313" key="3">
    <source>
        <dbReference type="EMBL" id="GGM93889.1"/>
    </source>
</evidence>
<reference evidence="4" key="1">
    <citation type="journal article" date="2019" name="Int. J. Syst. Evol. Microbiol.">
        <title>The Global Catalogue of Microorganisms (GCM) 10K type strain sequencing project: providing services to taxonomists for standard genome sequencing and annotation.</title>
        <authorList>
            <consortium name="The Broad Institute Genomics Platform"/>
            <consortium name="The Broad Institute Genome Sequencing Center for Infectious Disease"/>
            <person name="Wu L."/>
            <person name="Ma J."/>
        </authorList>
    </citation>
    <scope>NUCLEOTIDE SEQUENCE [LARGE SCALE GENOMIC DNA]</scope>
    <source>
        <strain evidence="4">JCM 1365</strain>
    </source>
</reference>
<keyword evidence="4" id="KW-1185">Reference proteome</keyword>
<accession>A0ABQ2HYX6</accession>
<evidence type="ECO:0000259" key="2">
    <source>
        <dbReference type="Pfam" id="PF18864"/>
    </source>
</evidence>
<comment type="caution">
    <text evidence="3">The sequence shown here is derived from an EMBL/GenBank/DDBJ whole genome shotgun (WGS) entry which is preliminary data.</text>
</comment>